<protein>
    <submittedName>
        <fullName evidence="1">Uncharacterized protein</fullName>
    </submittedName>
</protein>
<reference evidence="1" key="1">
    <citation type="submission" date="2019-11" db="EMBL/GenBank/DDBJ databases">
        <title>Nori genome reveals adaptations in red seaweeds to the harsh intertidal environment.</title>
        <authorList>
            <person name="Wang D."/>
            <person name="Mao Y."/>
        </authorList>
    </citation>
    <scope>NUCLEOTIDE SEQUENCE</scope>
    <source>
        <tissue evidence="1">Gametophyte</tissue>
    </source>
</reference>
<dbReference type="Proteomes" id="UP000798662">
    <property type="component" value="Chromosome 3"/>
</dbReference>
<gene>
    <name evidence="1" type="ORF">I4F81_010690</name>
</gene>
<proteinExistence type="predicted"/>
<evidence type="ECO:0000313" key="1">
    <source>
        <dbReference type="EMBL" id="KAK1868196.1"/>
    </source>
</evidence>
<organism evidence="1 2">
    <name type="scientific">Pyropia yezoensis</name>
    <name type="common">Susabi-nori</name>
    <name type="synonym">Porphyra yezoensis</name>
    <dbReference type="NCBI Taxonomy" id="2788"/>
    <lineage>
        <taxon>Eukaryota</taxon>
        <taxon>Rhodophyta</taxon>
        <taxon>Bangiophyceae</taxon>
        <taxon>Bangiales</taxon>
        <taxon>Bangiaceae</taxon>
        <taxon>Pyropia</taxon>
    </lineage>
</organism>
<keyword evidence="2" id="KW-1185">Reference proteome</keyword>
<evidence type="ECO:0000313" key="2">
    <source>
        <dbReference type="Proteomes" id="UP000798662"/>
    </source>
</evidence>
<comment type="caution">
    <text evidence="1">The sequence shown here is derived from an EMBL/GenBank/DDBJ whole genome shotgun (WGS) entry which is preliminary data.</text>
</comment>
<dbReference type="EMBL" id="CM020620">
    <property type="protein sequence ID" value="KAK1868196.1"/>
    <property type="molecule type" value="Genomic_DNA"/>
</dbReference>
<accession>A0ACC3CDW9</accession>
<name>A0ACC3CDW9_PYRYE</name>
<sequence length="421" mass="42392">MAVLASRDRTCVHPSLTRLPGGGGGGGGGGGRGRGGRAAERAAAAASFAAGGFDVAAAAGPSRAASGSLAEECRTLVNADGCGFHRRADAVAAAVPAVHDIEELVAVGREVRGCPYFAARTLMTTADLVLCPYSYLADPLVRAAMAIDLDGAVVIIDEAHNIEDVCREGASLDTSAPVLAAAADTLRSAVVPLQRQPTVVAALTAVATALTRLAAWTDAVAAGGRLAPRPGDGRRAVRVWPAAELPPLLDHLGISEASMGALTHHLSVLRADALGEALVDWATVIPAGVLVFLPSYRLLSQLTARWAATGVWARLCGAKSAVLVEPSAASVREAAGGGGGGGDGGGGAAATAASAYEAVARAYAAAVAGGGGALLFAVYRGKVSEGMDFKDDLARGVVLVGVPYPAAMDLNLQRKQQRTER</sequence>